<proteinExistence type="predicted"/>
<sequence length="85" mass="9091">MKRTFLRVTLLLATTWVSTTAWASGYGPSPFYRPEVNPYTLHCGHARAAKPASTPDDTGFGGTAQEVGQSGGPARMSEAPLYGHH</sequence>
<dbReference type="RefSeq" id="WP_158952098.1">
    <property type="nucleotide sequence ID" value="NZ_CP046914.1"/>
</dbReference>
<gene>
    <name evidence="3" type="ORF">FAZ98_14900</name>
</gene>
<keyword evidence="2" id="KW-0732">Signal</keyword>
<evidence type="ECO:0000256" key="2">
    <source>
        <dbReference type="SAM" id="SignalP"/>
    </source>
</evidence>
<feature type="signal peptide" evidence="2">
    <location>
        <begin position="1"/>
        <end position="23"/>
    </location>
</feature>
<protein>
    <submittedName>
        <fullName evidence="3">Uncharacterized protein</fullName>
    </submittedName>
</protein>
<feature type="chain" id="PRO_5031521325" evidence="2">
    <location>
        <begin position="24"/>
        <end position="85"/>
    </location>
</feature>
<name>A0A7Z2GJS9_9BURK</name>
<dbReference type="EMBL" id="CP046914">
    <property type="protein sequence ID" value="QGZ63105.1"/>
    <property type="molecule type" value="Genomic_DNA"/>
</dbReference>
<feature type="region of interest" description="Disordered" evidence="1">
    <location>
        <begin position="48"/>
        <end position="85"/>
    </location>
</feature>
<dbReference type="AlphaFoldDB" id="A0A7Z2GJS9"/>
<dbReference type="Proteomes" id="UP000433577">
    <property type="component" value="Chromosome 2"/>
</dbReference>
<keyword evidence="4" id="KW-1185">Reference proteome</keyword>
<reference evidence="3 4" key="1">
    <citation type="submission" date="2019-12" db="EMBL/GenBank/DDBJ databases">
        <title>Paraburkholderia acidiphila 7Q-K02 sp. nov and Paraburkholderia acidisoli DHF22 sp. nov., two strains isolated from forest soil.</title>
        <authorList>
            <person name="Gao Z."/>
            <person name="Qiu L."/>
        </authorList>
    </citation>
    <scope>NUCLEOTIDE SEQUENCE [LARGE SCALE GENOMIC DNA]</scope>
    <source>
        <strain evidence="3 4">DHF22</strain>
    </source>
</reference>
<evidence type="ECO:0000256" key="1">
    <source>
        <dbReference type="SAM" id="MobiDB-lite"/>
    </source>
</evidence>
<accession>A0A7Z2GJS9</accession>
<organism evidence="3 4">
    <name type="scientific">Paraburkholderia acidisoli</name>
    <dbReference type="NCBI Taxonomy" id="2571748"/>
    <lineage>
        <taxon>Bacteria</taxon>
        <taxon>Pseudomonadati</taxon>
        <taxon>Pseudomonadota</taxon>
        <taxon>Betaproteobacteria</taxon>
        <taxon>Burkholderiales</taxon>
        <taxon>Burkholderiaceae</taxon>
        <taxon>Paraburkholderia</taxon>
    </lineage>
</organism>
<evidence type="ECO:0000313" key="3">
    <source>
        <dbReference type="EMBL" id="QGZ63105.1"/>
    </source>
</evidence>
<dbReference type="KEGG" id="pacs:FAZ98_14900"/>
<evidence type="ECO:0000313" key="4">
    <source>
        <dbReference type="Proteomes" id="UP000433577"/>
    </source>
</evidence>